<evidence type="ECO:0000256" key="3">
    <source>
        <dbReference type="ARBA" id="ARBA00022692"/>
    </source>
</evidence>
<dbReference type="PANTHER" id="PTHR47757:SF1">
    <property type="entry name" value="SERPENTINE RECEPTOR, CLASS E (EPSILON)"/>
    <property type="match status" value="1"/>
</dbReference>
<keyword evidence="8" id="KW-1185">Reference proteome</keyword>
<dbReference type="GO" id="GO:0016020">
    <property type="term" value="C:membrane"/>
    <property type="evidence" value="ECO:0007669"/>
    <property type="project" value="UniProtKB-SubCell"/>
</dbReference>
<evidence type="ECO:0000256" key="6">
    <source>
        <dbReference type="SAM" id="Phobius"/>
    </source>
</evidence>
<keyword evidence="7" id="KW-0675">Receptor</keyword>
<dbReference type="OMA" id="QETDFYF"/>
<evidence type="ECO:0000256" key="4">
    <source>
        <dbReference type="ARBA" id="ARBA00022989"/>
    </source>
</evidence>
<dbReference type="EMBL" id="BX284602">
    <property type="protein sequence ID" value="CAM36335.1"/>
    <property type="molecule type" value="Genomic_DNA"/>
</dbReference>
<dbReference type="PhylomeDB" id="A3QMA3"/>
<keyword evidence="4 6" id="KW-1133">Transmembrane helix</keyword>
<comment type="similarity">
    <text evidence="2">Belongs to the nematode receptor-like protein sre family.</text>
</comment>
<feature type="transmembrane region" description="Helical" evidence="6">
    <location>
        <begin position="192"/>
        <end position="218"/>
    </location>
</feature>
<dbReference type="OrthoDB" id="5799488at2759"/>
<dbReference type="eggNOG" id="ENOG502TH1P">
    <property type="taxonomic scope" value="Eukaryota"/>
</dbReference>
<dbReference type="GeneID" id="183666"/>
<evidence type="ECO:0000256" key="1">
    <source>
        <dbReference type="ARBA" id="ARBA00004141"/>
    </source>
</evidence>
<feature type="transmembrane region" description="Helical" evidence="6">
    <location>
        <begin position="254"/>
        <end position="276"/>
    </location>
</feature>
<evidence type="ECO:0000313" key="8">
    <source>
        <dbReference type="Proteomes" id="UP000001940"/>
    </source>
</evidence>
<protein>
    <submittedName>
        <fullName evidence="7">Serpentine Receptor, class E (Epsilon)</fullName>
    </submittedName>
</protein>
<dbReference type="HOGENOM" id="CLU_063305_1_0_1"/>
<dbReference type="UCSC" id="C50E10.5">
    <property type="organism name" value="c. elegans"/>
</dbReference>
<dbReference type="RefSeq" id="NP_496620.2">
    <property type="nucleotide sequence ID" value="NM_064219.2"/>
</dbReference>
<feature type="transmembrane region" description="Helical" evidence="6">
    <location>
        <begin position="122"/>
        <end position="147"/>
    </location>
</feature>
<dbReference type="PIR" id="T33499">
    <property type="entry name" value="T33499"/>
</dbReference>
<dbReference type="PaxDb" id="6239-C50E10.5"/>
<keyword evidence="5 6" id="KW-0472">Membrane</keyword>
<dbReference type="FunCoup" id="A3QMA3">
    <property type="interactions" value="5"/>
</dbReference>
<comment type="subcellular location">
    <subcellularLocation>
        <location evidence="1">Membrane</location>
        <topology evidence="1">Multi-pass membrane protein</topology>
    </subcellularLocation>
</comment>
<evidence type="ECO:0000256" key="5">
    <source>
        <dbReference type="ARBA" id="ARBA00023136"/>
    </source>
</evidence>
<dbReference type="WormBase" id="C50E10.5">
    <property type="protein sequence ID" value="CE38057"/>
    <property type="gene ID" value="WBGene00016828"/>
    <property type="gene designation" value="sre-52"/>
</dbReference>
<feature type="transmembrane region" description="Helical" evidence="6">
    <location>
        <begin position="31"/>
        <end position="55"/>
    </location>
</feature>
<name>A3QMA3_CAEEL</name>
<organism evidence="7 8">
    <name type="scientific">Caenorhabditis elegans</name>
    <dbReference type="NCBI Taxonomy" id="6239"/>
    <lineage>
        <taxon>Eukaryota</taxon>
        <taxon>Metazoa</taxon>
        <taxon>Ecdysozoa</taxon>
        <taxon>Nematoda</taxon>
        <taxon>Chromadorea</taxon>
        <taxon>Rhabditida</taxon>
        <taxon>Rhabditina</taxon>
        <taxon>Rhabditomorpha</taxon>
        <taxon>Rhabditoidea</taxon>
        <taxon>Rhabditidae</taxon>
        <taxon>Peloderinae</taxon>
        <taxon>Caenorhabditis</taxon>
    </lineage>
</organism>
<dbReference type="InterPro" id="IPR053365">
    <property type="entry name" value="Nematode_rcpt-like"/>
</dbReference>
<feature type="transmembrane region" description="Helical" evidence="6">
    <location>
        <begin position="168"/>
        <end position="186"/>
    </location>
</feature>
<dbReference type="Proteomes" id="UP000001940">
    <property type="component" value="Chromosome II"/>
</dbReference>
<feature type="transmembrane region" description="Helical" evidence="6">
    <location>
        <begin position="67"/>
        <end position="90"/>
    </location>
</feature>
<dbReference type="KEGG" id="cel:CELE_C50E10.5"/>
<dbReference type="PANTHER" id="PTHR47757">
    <property type="entry name" value="SERPENTINE RECEPTOR, CLASS E (EPSILON)-RELATED"/>
    <property type="match status" value="1"/>
</dbReference>
<dbReference type="CTD" id="183666"/>
<gene>
    <name evidence="7 9" type="primary">sre-52</name>
    <name evidence="9" type="ORF">C50E10.5</name>
    <name evidence="7" type="ORF">CELE_C50E10.5</name>
</gene>
<accession>A3QMA3</accession>
<evidence type="ECO:0000313" key="7">
    <source>
        <dbReference type="EMBL" id="CAM36335.1"/>
    </source>
</evidence>
<reference evidence="7 8" key="1">
    <citation type="journal article" date="1998" name="Science">
        <title>Genome sequence of the nematode C. elegans: a platform for investigating biology.</title>
        <authorList>
            <consortium name="The C. elegans sequencing consortium"/>
            <person name="Sulson J.E."/>
            <person name="Waterston R."/>
        </authorList>
    </citation>
    <scope>NUCLEOTIDE SEQUENCE [LARGE SCALE GENOMIC DNA]</scope>
    <source>
        <strain evidence="7 8">Bristol N2</strain>
    </source>
</reference>
<dbReference type="AlphaFoldDB" id="A3QMA3"/>
<feature type="transmembrane region" description="Helical" evidence="6">
    <location>
        <begin position="296"/>
        <end position="314"/>
    </location>
</feature>
<dbReference type="Pfam" id="PF03125">
    <property type="entry name" value="Sre"/>
    <property type="match status" value="1"/>
</dbReference>
<dbReference type="GO" id="GO:0007606">
    <property type="term" value="P:sensory perception of chemical stimulus"/>
    <property type="evidence" value="ECO:0007669"/>
    <property type="project" value="InterPro"/>
</dbReference>
<evidence type="ECO:0000256" key="2">
    <source>
        <dbReference type="ARBA" id="ARBA00006803"/>
    </source>
</evidence>
<dbReference type="InParanoid" id="A3QMA3"/>
<proteinExistence type="inferred from homology"/>
<keyword evidence="3 6" id="KW-0812">Transmembrane</keyword>
<dbReference type="InterPro" id="IPR004151">
    <property type="entry name" value="7TM_GPCR_serpentine_rcpt_Sre"/>
</dbReference>
<sequence>MIFNVNNFEYEIWIPVYILNDANYNSNFYRFLLLLEFILSIFAGIFIIVTVFIISKTRAFHNNLTSLIIFILLSWILGTAGRILQIPYIIGTRTVGNVTSDIQFWWTDDELEMPKIDSIREAWPLFLGGFLTWHYMFVLITCFYILGLERTFASWFILDYERTSRWRIFRALLIFQHGIIFVMHWFCFFNHINFFLGFIVCFLFIILAVVIFISNWCYNKNLLKKFEQHTKESIELYTLAARFQAKENVRAFELTIRIIIVGFSLLIIGICCVIAINYKWIPSYSTLFVFCFQNLVHLNPLIVCPVLILSVSPWSKAIPFFRKVDCIALKSQRPVSLSGQNVAQETDFYFNQLQNTWELKN</sequence>
<dbReference type="AGR" id="WB:WBGene00016828"/>
<evidence type="ECO:0000313" key="9">
    <source>
        <dbReference type="WormBase" id="C50E10.5"/>
    </source>
</evidence>